<dbReference type="EMBL" id="KV878204">
    <property type="protein sequence ID" value="OJI82671.1"/>
    <property type="molecule type" value="Genomic_DNA"/>
</dbReference>
<feature type="transmembrane region" description="Helical" evidence="1">
    <location>
        <begin position="20"/>
        <end position="40"/>
    </location>
</feature>
<accession>A0A1L9N078</accession>
<dbReference type="VEuPathDB" id="FungiDB:ASPTUDRAFT_56696"/>
<keyword evidence="1" id="KW-1133">Transmembrane helix</keyword>
<evidence type="ECO:0000313" key="2">
    <source>
        <dbReference type="EMBL" id="OJI82671.1"/>
    </source>
</evidence>
<evidence type="ECO:0000313" key="3">
    <source>
        <dbReference type="Proteomes" id="UP000184304"/>
    </source>
</evidence>
<evidence type="ECO:0000256" key="1">
    <source>
        <dbReference type="SAM" id="Phobius"/>
    </source>
</evidence>
<gene>
    <name evidence="2" type="ORF">ASPTUDRAFT_56696</name>
</gene>
<reference evidence="3" key="1">
    <citation type="journal article" date="2017" name="Genome Biol.">
        <title>Comparative genomics reveals high biological diversity and specific adaptations in the industrially and medically important fungal genus Aspergillus.</title>
        <authorList>
            <person name="de Vries R.P."/>
            <person name="Riley R."/>
            <person name="Wiebenga A."/>
            <person name="Aguilar-Osorio G."/>
            <person name="Amillis S."/>
            <person name="Uchima C.A."/>
            <person name="Anderluh G."/>
            <person name="Asadollahi M."/>
            <person name="Askin M."/>
            <person name="Barry K."/>
            <person name="Battaglia E."/>
            <person name="Bayram O."/>
            <person name="Benocci T."/>
            <person name="Braus-Stromeyer S.A."/>
            <person name="Caldana C."/>
            <person name="Canovas D."/>
            <person name="Cerqueira G.C."/>
            <person name="Chen F."/>
            <person name="Chen W."/>
            <person name="Choi C."/>
            <person name="Clum A."/>
            <person name="Dos Santos R.A."/>
            <person name="Damasio A.R."/>
            <person name="Diallinas G."/>
            <person name="Emri T."/>
            <person name="Fekete E."/>
            <person name="Flipphi M."/>
            <person name="Freyberg S."/>
            <person name="Gallo A."/>
            <person name="Gournas C."/>
            <person name="Habgood R."/>
            <person name="Hainaut M."/>
            <person name="Harispe M.L."/>
            <person name="Henrissat B."/>
            <person name="Hilden K.S."/>
            <person name="Hope R."/>
            <person name="Hossain A."/>
            <person name="Karabika E."/>
            <person name="Karaffa L."/>
            <person name="Karanyi Z."/>
            <person name="Krasevec N."/>
            <person name="Kuo A."/>
            <person name="Kusch H."/>
            <person name="LaButti K."/>
            <person name="Lagendijk E.L."/>
            <person name="Lapidus A."/>
            <person name="Levasseur A."/>
            <person name="Lindquist E."/>
            <person name="Lipzen A."/>
            <person name="Logrieco A.F."/>
            <person name="MacCabe A."/>
            <person name="Maekelae M.R."/>
            <person name="Malavazi I."/>
            <person name="Melin P."/>
            <person name="Meyer V."/>
            <person name="Mielnichuk N."/>
            <person name="Miskei M."/>
            <person name="Molnar A.P."/>
            <person name="Mule G."/>
            <person name="Ngan C.Y."/>
            <person name="Orejas M."/>
            <person name="Orosz E."/>
            <person name="Ouedraogo J.P."/>
            <person name="Overkamp K.M."/>
            <person name="Park H.-S."/>
            <person name="Perrone G."/>
            <person name="Piumi F."/>
            <person name="Punt P.J."/>
            <person name="Ram A.F."/>
            <person name="Ramon A."/>
            <person name="Rauscher S."/>
            <person name="Record E."/>
            <person name="Riano-Pachon D.M."/>
            <person name="Robert V."/>
            <person name="Roehrig J."/>
            <person name="Ruller R."/>
            <person name="Salamov A."/>
            <person name="Salih N.S."/>
            <person name="Samson R.A."/>
            <person name="Sandor E."/>
            <person name="Sanguinetti M."/>
            <person name="Schuetze T."/>
            <person name="Sepcic K."/>
            <person name="Shelest E."/>
            <person name="Sherlock G."/>
            <person name="Sophianopoulou V."/>
            <person name="Squina F.M."/>
            <person name="Sun H."/>
            <person name="Susca A."/>
            <person name="Todd R.B."/>
            <person name="Tsang A."/>
            <person name="Unkles S.E."/>
            <person name="van de Wiele N."/>
            <person name="van Rossen-Uffink D."/>
            <person name="Oliveira J.V."/>
            <person name="Vesth T.C."/>
            <person name="Visser J."/>
            <person name="Yu J.-H."/>
            <person name="Zhou M."/>
            <person name="Andersen M.R."/>
            <person name="Archer D.B."/>
            <person name="Baker S.E."/>
            <person name="Benoit I."/>
            <person name="Brakhage A.A."/>
            <person name="Braus G.H."/>
            <person name="Fischer R."/>
            <person name="Frisvad J.C."/>
            <person name="Goldman G.H."/>
            <person name="Houbraken J."/>
            <person name="Oakley B."/>
            <person name="Pocsi I."/>
            <person name="Scazzocchio C."/>
            <person name="Seiboth B."/>
            <person name="vanKuyk P.A."/>
            <person name="Wortman J."/>
            <person name="Dyer P.S."/>
            <person name="Grigoriev I.V."/>
        </authorList>
    </citation>
    <scope>NUCLEOTIDE SEQUENCE [LARGE SCALE GENOMIC DNA]</scope>
    <source>
        <strain evidence="3">CBS 134.48</strain>
    </source>
</reference>
<proteinExistence type="predicted"/>
<protein>
    <submittedName>
        <fullName evidence="2">Uncharacterized protein</fullName>
    </submittedName>
</protein>
<feature type="transmembrane region" description="Helical" evidence="1">
    <location>
        <begin position="52"/>
        <end position="72"/>
    </location>
</feature>
<keyword evidence="3" id="KW-1185">Reference proteome</keyword>
<keyword evidence="1" id="KW-0472">Membrane</keyword>
<sequence>MWMGKEGKEVSACRAALGSRAGYLVAVGVTAPLPVAIKAVKRAGSKLFWAKFPLSRFALVVGVGSTAVVWVFERTTGWLLLHVFGQTRTSEFAAVRGILLNATIYGYPRYVIVVEAMKMSVRTRPGPMQLIPNFILGISPLFRLHTITQMAALRYVTVSMNNYRQK</sequence>
<name>A0A1L9N078_ASPTC</name>
<organism evidence="2 3">
    <name type="scientific">Aspergillus tubingensis (strain CBS 134.48)</name>
    <dbReference type="NCBI Taxonomy" id="767770"/>
    <lineage>
        <taxon>Eukaryota</taxon>
        <taxon>Fungi</taxon>
        <taxon>Dikarya</taxon>
        <taxon>Ascomycota</taxon>
        <taxon>Pezizomycotina</taxon>
        <taxon>Eurotiomycetes</taxon>
        <taxon>Eurotiomycetidae</taxon>
        <taxon>Eurotiales</taxon>
        <taxon>Aspergillaceae</taxon>
        <taxon>Aspergillus</taxon>
        <taxon>Aspergillus subgen. Circumdati</taxon>
    </lineage>
</organism>
<feature type="transmembrane region" description="Helical" evidence="1">
    <location>
        <begin position="92"/>
        <end position="112"/>
    </location>
</feature>
<dbReference type="AlphaFoldDB" id="A0A1L9N078"/>
<keyword evidence="1" id="KW-0812">Transmembrane</keyword>
<dbReference type="Proteomes" id="UP000184304">
    <property type="component" value="Unassembled WGS sequence"/>
</dbReference>